<dbReference type="InParanoid" id="A0A165E407"/>
<evidence type="ECO:0000256" key="4">
    <source>
        <dbReference type="ARBA" id="ARBA00023242"/>
    </source>
</evidence>
<dbReference type="SMART" id="SM00389">
    <property type="entry name" value="HOX"/>
    <property type="match status" value="1"/>
</dbReference>
<protein>
    <recommendedName>
        <fullName evidence="7">Homeobox domain-containing protein</fullName>
    </recommendedName>
</protein>
<dbReference type="PANTHER" id="PTHR24324">
    <property type="entry name" value="HOMEOBOX PROTEIN HHEX"/>
    <property type="match status" value="1"/>
</dbReference>
<evidence type="ECO:0000256" key="6">
    <source>
        <dbReference type="RuleBase" id="RU000682"/>
    </source>
</evidence>
<evidence type="ECO:0000256" key="3">
    <source>
        <dbReference type="ARBA" id="ARBA00023155"/>
    </source>
</evidence>
<dbReference type="SUPFAM" id="SSF46689">
    <property type="entry name" value="Homeodomain-like"/>
    <property type="match status" value="1"/>
</dbReference>
<evidence type="ECO:0000256" key="1">
    <source>
        <dbReference type="ARBA" id="ARBA00004123"/>
    </source>
</evidence>
<proteinExistence type="predicted"/>
<name>A0A165E407_9BASI</name>
<keyword evidence="3 5" id="KW-0371">Homeobox</keyword>
<gene>
    <name evidence="8" type="ORF">CALCODRAFT_29580</name>
</gene>
<dbReference type="GO" id="GO:0000978">
    <property type="term" value="F:RNA polymerase II cis-regulatory region sequence-specific DNA binding"/>
    <property type="evidence" value="ECO:0007669"/>
    <property type="project" value="TreeGrafter"/>
</dbReference>
<keyword evidence="9" id="KW-1185">Reference proteome</keyword>
<dbReference type="InterPro" id="IPR009057">
    <property type="entry name" value="Homeodomain-like_sf"/>
</dbReference>
<keyword evidence="4 5" id="KW-0539">Nucleus</keyword>
<dbReference type="InterPro" id="IPR001356">
    <property type="entry name" value="HD"/>
</dbReference>
<dbReference type="GO" id="GO:0030154">
    <property type="term" value="P:cell differentiation"/>
    <property type="evidence" value="ECO:0007669"/>
    <property type="project" value="TreeGrafter"/>
</dbReference>
<sequence>MTVIRSGRPAPARRGSLPVVCETFSDADRKSRRTKYTGDQRDVLEQVYNGDMYPSTTFKRELAGVLQLTNKQVQIWFQNR</sequence>
<accession>A0A165E407</accession>
<dbReference type="Pfam" id="PF00046">
    <property type="entry name" value="Homeodomain"/>
    <property type="match status" value="1"/>
</dbReference>
<dbReference type="GO" id="GO:0006357">
    <property type="term" value="P:regulation of transcription by RNA polymerase II"/>
    <property type="evidence" value="ECO:0007669"/>
    <property type="project" value="TreeGrafter"/>
</dbReference>
<dbReference type="InterPro" id="IPR051000">
    <property type="entry name" value="Homeobox_DNA-bind_prot"/>
</dbReference>
<dbReference type="PANTHER" id="PTHR24324:SF5">
    <property type="entry name" value="HEMATOPOIETICALLY-EXPRESSED HOMEOBOX PROTEIN HHEX"/>
    <property type="match status" value="1"/>
</dbReference>
<evidence type="ECO:0000256" key="2">
    <source>
        <dbReference type="ARBA" id="ARBA00023125"/>
    </source>
</evidence>
<dbReference type="STRING" id="1353952.A0A165E407"/>
<reference evidence="8 9" key="1">
    <citation type="journal article" date="2016" name="Mol. Biol. Evol.">
        <title>Comparative Genomics of Early-Diverging Mushroom-Forming Fungi Provides Insights into the Origins of Lignocellulose Decay Capabilities.</title>
        <authorList>
            <person name="Nagy L.G."/>
            <person name="Riley R."/>
            <person name="Tritt A."/>
            <person name="Adam C."/>
            <person name="Daum C."/>
            <person name="Floudas D."/>
            <person name="Sun H."/>
            <person name="Yadav J.S."/>
            <person name="Pangilinan J."/>
            <person name="Larsson K.H."/>
            <person name="Matsuura K."/>
            <person name="Barry K."/>
            <person name="Labutti K."/>
            <person name="Kuo R."/>
            <person name="Ohm R.A."/>
            <person name="Bhattacharya S.S."/>
            <person name="Shirouzu T."/>
            <person name="Yoshinaga Y."/>
            <person name="Martin F.M."/>
            <person name="Grigoriev I.V."/>
            <person name="Hibbett D.S."/>
        </authorList>
    </citation>
    <scope>NUCLEOTIDE SEQUENCE [LARGE SCALE GENOMIC DNA]</scope>
    <source>
        <strain evidence="8 9">HHB12733</strain>
    </source>
</reference>
<dbReference type="OrthoDB" id="6159439at2759"/>
<dbReference type="CDD" id="cd00086">
    <property type="entry name" value="homeodomain"/>
    <property type="match status" value="1"/>
</dbReference>
<dbReference type="AlphaFoldDB" id="A0A165E407"/>
<keyword evidence="2 5" id="KW-0238">DNA-binding</keyword>
<organism evidence="8 9">
    <name type="scientific">Calocera cornea HHB12733</name>
    <dbReference type="NCBI Taxonomy" id="1353952"/>
    <lineage>
        <taxon>Eukaryota</taxon>
        <taxon>Fungi</taxon>
        <taxon>Dikarya</taxon>
        <taxon>Basidiomycota</taxon>
        <taxon>Agaricomycotina</taxon>
        <taxon>Dacrymycetes</taxon>
        <taxon>Dacrymycetales</taxon>
        <taxon>Dacrymycetaceae</taxon>
        <taxon>Calocera</taxon>
    </lineage>
</organism>
<dbReference type="Proteomes" id="UP000076842">
    <property type="component" value="Unassembled WGS sequence"/>
</dbReference>
<dbReference type="GO" id="GO:0005634">
    <property type="term" value="C:nucleus"/>
    <property type="evidence" value="ECO:0007669"/>
    <property type="project" value="UniProtKB-SubCell"/>
</dbReference>
<dbReference type="PROSITE" id="PS50071">
    <property type="entry name" value="HOMEOBOX_2"/>
    <property type="match status" value="1"/>
</dbReference>
<comment type="subcellular location">
    <subcellularLocation>
        <location evidence="1 5 6">Nucleus</location>
    </subcellularLocation>
</comment>
<evidence type="ECO:0000256" key="5">
    <source>
        <dbReference type="PROSITE-ProRule" id="PRU00108"/>
    </source>
</evidence>
<dbReference type="Gene3D" id="1.10.10.60">
    <property type="entry name" value="Homeodomain-like"/>
    <property type="match status" value="1"/>
</dbReference>
<dbReference type="EMBL" id="KV424023">
    <property type="protein sequence ID" value="KZT54053.1"/>
    <property type="molecule type" value="Genomic_DNA"/>
</dbReference>
<evidence type="ECO:0000313" key="8">
    <source>
        <dbReference type="EMBL" id="KZT54053.1"/>
    </source>
</evidence>
<evidence type="ECO:0000313" key="9">
    <source>
        <dbReference type="Proteomes" id="UP000076842"/>
    </source>
</evidence>
<feature type="domain" description="Homeobox" evidence="7">
    <location>
        <begin position="27"/>
        <end position="80"/>
    </location>
</feature>
<evidence type="ECO:0000259" key="7">
    <source>
        <dbReference type="PROSITE" id="PS50071"/>
    </source>
</evidence>